<dbReference type="RefSeq" id="WP_344600533.1">
    <property type="nucleotide sequence ID" value="NZ_BAAAHE010000002.1"/>
</dbReference>
<evidence type="ECO:0000313" key="2">
    <source>
        <dbReference type="Proteomes" id="UP001500957"/>
    </source>
</evidence>
<name>A0ABP3R5R4_9ACTN</name>
<reference evidence="2" key="1">
    <citation type="journal article" date="2019" name="Int. J. Syst. Evol. Microbiol.">
        <title>The Global Catalogue of Microorganisms (GCM) 10K type strain sequencing project: providing services to taxonomists for standard genome sequencing and annotation.</title>
        <authorList>
            <consortium name="The Broad Institute Genomics Platform"/>
            <consortium name="The Broad Institute Genome Sequencing Center for Infectious Disease"/>
            <person name="Wu L."/>
            <person name="Ma J."/>
        </authorList>
    </citation>
    <scope>NUCLEOTIDE SEQUENCE [LARGE SCALE GENOMIC DNA]</scope>
    <source>
        <strain evidence="2">JCM 10671</strain>
    </source>
</reference>
<dbReference type="PANTHER" id="PTHR39683">
    <property type="entry name" value="CONSERVED PROTEIN TB16.3"/>
    <property type="match status" value="1"/>
</dbReference>
<protein>
    <submittedName>
        <fullName evidence="1">SRPBCC family protein</fullName>
    </submittedName>
</protein>
<dbReference type="InterPro" id="IPR023393">
    <property type="entry name" value="START-like_dom_sf"/>
</dbReference>
<comment type="caution">
    <text evidence="1">The sequence shown here is derived from an EMBL/GenBank/DDBJ whole genome shotgun (WGS) entry which is preliminary data.</text>
</comment>
<dbReference type="Gene3D" id="3.30.530.20">
    <property type="match status" value="1"/>
</dbReference>
<dbReference type="Proteomes" id="UP001500957">
    <property type="component" value="Unassembled WGS sequence"/>
</dbReference>
<dbReference type="PANTHER" id="PTHR39683:SF4">
    <property type="entry name" value="COENZYME Q-BINDING PROTEIN COQ10 START DOMAIN-CONTAINING PROTEIN"/>
    <property type="match status" value="1"/>
</dbReference>
<dbReference type="SUPFAM" id="SSF55961">
    <property type="entry name" value="Bet v1-like"/>
    <property type="match status" value="1"/>
</dbReference>
<gene>
    <name evidence="1" type="ORF">GCM10009547_01430</name>
</gene>
<organism evidence="1 2">
    <name type="scientific">Sporichthya brevicatena</name>
    <dbReference type="NCBI Taxonomy" id="171442"/>
    <lineage>
        <taxon>Bacteria</taxon>
        <taxon>Bacillati</taxon>
        <taxon>Actinomycetota</taxon>
        <taxon>Actinomycetes</taxon>
        <taxon>Sporichthyales</taxon>
        <taxon>Sporichthyaceae</taxon>
        <taxon>Sporichthya</taxon>
    </lineage>
</organism>
<proteinExistence type="predicted"/>
<dbReference type="InterPro" id="IPR019587">
    <property type="entry name" value="Polyketide_cyclase/dehydratase"/>
</dbReference>
<dbReference type="Pfam" id="PF10604">
    <property type="entry name" value="Polyketide_cyc2"/>
    <property type="match status" value="1"/>
</dbReference>
<evidence type="ECO:0000313" key="1">
    <source>
        <dbReference type="EMBL" id="GAA0603545.1"/>
    </source>
</evidence>
<keyword evidence="2" id="KW-1185">Reference proteome</keyword>
<sequence>MSQPVSRTATVDASPSAILKVLTDVKAYPQWQKEVDEVELLATDEQGRPQTVRVNVTAMGMKANYTLDYRYPAENVFEWKLVDGDMITANDATYTLTDNGDGSTNLNVEMLLGVKWKLPEFMIDQMIQKAVNDYIKGIKSQAEV</sequence>
<dbReference type="EMBL" id="BAAAHE010000002">
    <property type="protein sequence ID" value="GAA0603545.1"/>
    <property type="molecule type" value="Genomic_DNA"/>
</dbReference>
<accession>A0ABP3R5R4</accession>